<dbReference type="SUPFAM" id="SSF48264">
    <property type="entry name" value="Cytochrome P450"/>
    <property type="match status" value="1"/>
</dbReference>
<dbReference type="EMBL" id="KN880448">
    <property type="protein sequence ID" value="KIY71972.1"/>
    <property type="molecule type" value="Genomic_DNA"/>
</dbReference>
<comment type="cofactor">
    <cofactor evidence="1 6">
        <name>heme</name>
        <dbReference type="ChEBI" id="CHEBI:30413"/>
    </cofactor>
</comment>
<reference evidence="8 9" key="1">
    <citation type="journal article" date="2015" name="Fungal Genet. Biol.">
        <title>Evolution of novel wood decay mechanisms in Agaricales revealed by the genome sequences of Fistulina hepatica and Cylindrobasidium torrendii.</title>
        <authorList>
            <person name="Floudas D."/>
            <person name="Held B.W."/>
            <person name="Riley R."/>
            <person name="Nagy L.G."/>
            <person name="Koehler G."/>
            <person name="Ransdell A.S."/>
            <person name="Younus H."/>
            <person name="Chow J."/>
            <person name="Chiniquy J."/>
            <person name="Lipzen A."/>
            <person name="Tritt A."/>
            <person name="Sun H."/>
            <person name="Haridas S."/>
            <person name="LaButti K."/>
            <person name="Ohm R.A."/>
            <person name="Kues U."/>
            <person name="Blanchette R.A."/>
            <person name="Grigoriev I.V."/>
            <person name="Minto R.E."/>
            <person name="Hibbett D.S."/>
        </authorList>
    </citation>
    <scope>NUCLEOTIDE SEQUENCE [LARGE SCALE GENOMIC DNA]</scope>
    <source>
        <strain evidence="8 9">FP15055 ss-10</strain>
    </source>
</reference>
<evidence type="ECO:0000256" key="3">
    <source>
        <dbReference type="ARBA" id="ARBA00022723"/>
    </source>
</evidence>
<keyword evidence="9" id="KW-1185">Reference proteome</keyword>
<keyword evidence="5 6" id="KW-0408">Iron</keyword>
<name>A0A0D7BNC5_9AGAR</name>
<protein>
    <submittedName>
        <fullName evidence="8">Cytochrome P450</fullName>
    </submittedName>
</protein>
<feature type="transmembrane region" description="Helical" evidence="7">
    <location>
        <begin position="6"/>
        <end position="23"/>
    </location>
</feature>
<sequence length="491" mass="54833">MTVPLVVYPFVLVAVGSVALLSVRKSSNRASRAPPEVYLSDDDIFNNPRTAYEDALKKHGSVISVRRKNRLEYIVDQSLTAEVLTNDATFGFEKGTLAMLNLHPLLALPRSFMQDMDTIVQEHIISRLNNSVGRISPVFEEAAKALATPLQKGPKPTAVDVDTAVHHMMSKAMLLLILGEDFTSDRDIQNTERVAVAVASLTGIFQNTSWWSRAFPTAWRFFIWMKVMAHDIPRYFLSSIGWKILRDLSTVDGLYDTKDSDPVIKRFARRYVDTRTGKISFWDRVWVLSIVLGLIFASVHQTAVVIVWVIFELAKRPEFAEGFRAETVYETDTDGKLRLSHASTKNAERLDSFIREVMRTKGDTLSTVRQTTVDAPLGGYIVPKGSFVIPFATLSHLSKEYHGEDAEDFVGERWVGTGRPAIMLSPGYWPFGLGRWACPGRALAVAEIKLFVMSLLAEADLSLESGEYTVVDPLTVTSVAPVGTLLLHHRK</sequence>
<dbReference type="Gene3D" id="1.10.630.10">
    <property type="entry name" value="Cytochrome P450"/>
    <property type="match status" value="1"/>
</dbReference>
<feature type="transmembrane region" description="Helical" evidence="7">
    <location>
        <begin position="285"/>
        <end position="311"/>
    </location>
</feature>
<dbReference type="GO" id="GO:0020037">
    <property type="term" value="F:heme binding"/>
    <property type="evidence" value="ECO:0007669"/>
    <property type="project" value="InterPro"/>
</dbReference>
<dbReference type="STRING" id="1314674.A0A0D7BNC5"/>
<dbReference type="InterPro" id="IPR001128">
    <property type="entry name" value="Cyt_P450"/>
</dbReference>
<dbReference type="GO" id="GO:0005506">
    <property type="term" value="F:iron ion binding"/>
    <property type="evidence" value="ECO:0007669"/>
    <property type="project" value="InterPro"/>
</dbReference>
<gene>
    <name evidence="8" type="ORF">CYLTODRAFT_368387</name>
</gene>
<dbReference type="PANTHER" id="PTHR46206:SF7">
    <property type="entry name" value="P450, PUTATIVE (EUROFUNG)-RELATED"/>
    <property type="match status" value="1"/>
</dbReference>
<keyword evidence="4" id="KW-0560">Oxidoreductase</keyword>
<evidence type="ECO:0000256" key="4">
    <source>
        <dbReference type="ARBA" id="ARBA00023002"/>
    </source>
</evidence>
<dbReference type="PRINTS" id="PR00465">
    <property type="entry name" value="EP450IV"/>
</dbReference>
<feature type="binding site" description="axial binding residue" evidence="6">
    <location>
        <position position="438"/>
    </location>
    <ligand>
        <name>heme</name>
        <dbReference type="ChEBI" id="CHEBI:30413"/>
    </ligand>
    <ligandPart>
        <name>Fe</name>
        <dbReference type="ChEBI" id="CHEBI:18248"/>
    </ligandPart>
</feature>
<evidence type="ECO:0000256" key="5">
    <source>
        <dbReference type="ARBA" id="ARBA00023004"/>
    </source>
</evidence>
<keyword evidence="7" id="KW-0472">Membrane</keyword>
<evidence type="ECO:0000256" key="1">
    <source>
        <dbReference type="ARBA" id="ARBA00001971"/>
    </source>
</evidence>
<dbReference type="InterPro" id="IPR036396">
    <property type="entry name" value="Cyt_P450_sf"/>
</dbReference>
<accession>A0A0D7BNC5</accession>
<proteinExistence type="inferred from homology"/>
<dbReference type="GO" id="GO:0004497">
    <property type="term" value="F:monooxygenase activity"/>
    <property type="evidence" value="ECO:0007669"/>
    <property type="project" value="InterPro"/>
</dbReference>
<evidence type="ECO:0000256" key="6">
    <source>
        <dbReference type="PIRSR" id="PIRSR602403-1"/>
    </source>
</evidence>
<keyword evidence="6" id="KW-0349">Heme</keyword>
<evidence type="ECO:0000256" key="2">
    <source>
        <dbReference type="ARBA" id="ARBA00010617"/>
    </source>
</evidence>
<evidence type="ECO:0000256" key="7">
    <source>
        <dbReference type="SAM" id="Phobius"/>
    </source>
</evidence>
<evidence type="ECO:0000313" key="9">
    <source>
        <dbReference type="Proteomes" id="UP000054007"/>
    </source>
</evidence>
<comment type="similarity">
    <text evidence="2">Belongs to the cytochrome P450 family.</text>
</comment>
<evidence type="ECO:0000313" key="8">
    <source>
        <dbReference type="EMBL" id="KIY71972.1"/>
    </source>
</evidence>
<dbReference type="OrthoDB" id="1844152at2759"/>
<dbReference type="PANTHER" id="PTHR46206">
    <property type="entry name" value="CYTOCHROME P450"/>
    <property type="match status" value="1"/>
</dbReference>
<organism evidence="8 9">
    <name type="scientific">Cylindrobasidium torrendii FP15055 ss-10</name>
    <dbReference type="NCBI Taxonomy" id="1314674"/>
    <lineage>
        <taxon>Eukaryota</taxon>
        <taxon>Fungi</taxon>
        <taxon>Dikarya</taxon>
        <taxon>Basidiomycota</taxon>
        <taxon>Agaricomycotina</taxon>
        <taxon>Agaricomycetes</taxon>
        <taxon>Agaricomycetidae</taxon>
        <taxon>Agaricales</taxon>
        <taxon>Marasmiineae</taxon>
        <taxon>Physalacriaceae</taxon>
        <taxon>Cylindrobasidium</taxon>
    </lineage>
</organism>
<keyword evidence="7" id="KW-0812">Transmembrane</keyword>
<keyword evidence="3 6" id="KW-0479">Metal-binding</keyword>
<dbReference type="Proteomes" id="UP000054007">
    <property type="component" value="Unassembled WGS sequence"/>
</dbReference>
<dbReference type="InterPro" id="IPR002403">
    <property type="entry name" value="Cyt_P450_E_grp-IV"/>
</dbReference>
<dbReference type="GO" id="GO:0016705">
    <property type="term" value="F:oxidoreductase activity, acting on paired donors, with incorporation or reduction of molecular oxygen"/>
    <property type="evidence" value="ECO:0007669"/>
    <property type="project" value="InterPro"/>
</dbReference>
<dbReference type="AlphaFoldDB" id="A0A0D7BNC5"/>
<dbReference type="Pfam" id="PF00067">
    <property type="entry name" value="p450"/>
    <property type="match status" value="1"/>
</dbReference>
<keyword evidence="7" id="KW-1133">Transmembrane helix</keyword>